<sequence length="52" mass="6030">MPRPKSEITSVAVTVSARLIPAHYAEWKRLGGIVWLRQQLRESIQKQKEQSK</sequence>
<gene>
    <name evidence="1" type="ORF">UFOVP1016_36</name>
</gene>
<evidence type="ECO:0000313" key="1">
    <source>
        <dbReference type="EMBL" id="CAB4178140.1"/>
    </source>
</evidence>
<proteinExistence type="predicted"/>
<accession>A0A6J5Q184</accession>
<name>A0A6J5Q184_9CAUD</name>
<reference evidence="1" key="1">
    <citation type="submission" date="2020-05" db="EMBL/GenBank/DDBJ databases">
        <authorList>
            <person name="Chiriac C."/>
            <person name="Salcher M."/>
            <person name="Ghai R."/>
            <person name="Kavagutti S V."/>
        </authorList>
    </citation>
    <scope>NUCLEOTIDE SEQUENCE</scope>
</reference>
<organism evidence="1">
    <name type="scientific">uncultured Caudovirales phage</name>
    <dbReference type="NCBI Taxonomy" id="2100421"/>
    <lineage>
        <taxon>Viruses</taxon>
        <taxon>Duplodnaviria</taxon>
        <taxon>Heunggongvirae</taxon>
        <taxon>Uroviricota</taxon>
        <taxon>Caudoviricetes</taxon>
        <taxon>Peduoviridae</taxon>
        <taxon>Maltschvirus</taxon>
        <taxon>Maltschvirus maltsch</taxon>
    </lineage>
</organism>
<protein>
    <submittedName>
        <fullName evidence="1">Uncharacterized protein</fullName>
    </submittedName>
</protein>
<dbReference type="EMBL" id="LR796963">
    <property type="protein sequence ID" value="CAB4178140.1"/>
    <property type="molecule type" value="Genomic_DNA"/>
</dbReference>